<dbReference type="GO" id="GO:0003824">
    <property type="term" value="F:catalytic activity"/>
    <property type="evidence" value="ECO:0007669"/>
    <property type="project" value="InterPro"/>
</dbReference>
<dbReference type="InterPro" id="IPR058240">
    <property type="entry name" value="rSAM_sf"/>
</dbReference>
<dbReference type="GO" id="GO:0046872">
    <property type="term" value="F:metal ion binding"/>
    <property type="evidence" value="ECO:0007669"/>
    <property type="project" value="UniProtKB-KW"/>
</dbReference>
<dbReference type="Proteomes" id="UP000253919">
    <property type="component" value="Unassembled WGS sequence"/>
</dbReference>
<dbReference type="Gene3D" id="3.40.50.280">
    <property type="entry name" value="Cobalamin-binding domain"/>
    <property type="match status" value="1"/>
</dbReference>
<dbReference type="GO" id="GO:0031419">
    <property type="term" value="F:cobalamin binding"/>
    <property type="evidence" value="ECO:0007669"/>
    <property type="project" value="InterPro"/>
</dbReference>
<feature type="domain" description="B12-binding" evidence="6">
    <location>
        <begin position="147"/>
        <end position="299"/>
    </location>
</feature>
<name>A0A369QNZ0_9BACT</name>
<evidence type="ECO:0000256" key="2">
    <source>
        <dbReference type="ARBA" id="ARBA00022691"/>
    </source>
</evidence>
<dbReference type="GO" id="GO:0005829">
    <property type="term" value="C:cytosol"/>
    <property type="evidence" value="ECO:0007669"/>
    <property type="project" value="TreeGrafter"/>
</dbReference>
<dbReference type="RefSeq" id="WP_115374055.1">
    <property type="nucleotide sequence ID" value="NZ_QASA01000001.1"/>
</dbReference>
<dbReference type="InterPro" id="IPR006638">
    <property type="entry name" value="Elp3/MiaA/NifB-like_rSAM"/>
</dbReference>
<dbReference type="PROSITE" id="PS51332">
    <property type="entry name" value="B12_BINDING"/>
    <property type="match status" value="1"/>
</dbReference>
<keyword evidence="2" id="KW-0949">S-adenosyl-L-methionine</keyword>
<dbReference type="InterPro" id="IPR007197">
    <property type="entry name" value="rSAM"/>
</dbReference>
<keyword evidence="8" id="KW-1185">Reference proteome</keyword>
<dbReference type="PANTHER" id="PTHR43409:SF7">
    <property type="entry name" value="BLL1977 PROTEIN"/>
    <property type="match status" value="1"/>
</dbReference>
<dbReference type="SFLD" id="SFLDG01082">
    <property type="entry name" value="B12-binding_domain_containing"/>
    <property type="match status" value="1"/>
</dbReference>
<dbReference type="InterPro" id="IPR023404">
    <property type="entry name" value="rSAM_horseshoe"/>
</dbReference>
<keyword evidence="4" id="KW-0408">Iron</keyword>
<reference evidence="7 8" key="1">
    <citation type="submission" date="2018-04" db="EMBL/GenBank/DDBJ databases">
        <title>Adhaeribacter sp. HMF7616 genome sequencing and assembly.</title>
        <authorList>
            <person name="Kang H."/>
            <person name="Kang J."/>
            <person name="Cha I."/>
            <person name="Kim H."/>
            <person name="Joh K."/>
        </authorList>
    </citation>
    <scope>NUCLEOTIDE SEQUENCE [LARGE SCALE GENOMIC DNA]</scope>
    <source>
        <strain evidence="7 8">HMF7616</strain>
    </source>
</reference>
<dbReference type="PANTHER" id="PTHR43409">
    <property type="entry name" value="ANAEROBIC MAGNESIUM-PROTOPORPHYRIN IX MONOMETHYL ESTER CYCLASE-RELATED"/>
    <property type="match status" value="1"/>
</dbReference>
<dbReference type="Gene3D" id="3.80.30.20">
    <property type="entry name" value="tm_1862 like domain"/>
    <property type="match status" value="1"/>
</dbReference>
<keyword evidence="3" id="KW-0479">Metal-binding</keyword>
<gene>
    <name evidence="7" type="ORF">AHMF7616_03599</name>
</gene>
<evidence type="ECO:0000256" key="1">
    <source>
        <dbReference type="ARBA" id="ARBA00001966"/>
    </source>
</evidence>
<keyword evidence="5" id="KW-0411">Iron-sulfur</keyword>
<sequence>MFLTCTKPETLLPAPKILLITPPLTQLNTPYPATAYIKGFLQQYHYPVAQADFGIELVLKLFSRAGLTRVFHAIEQQNLPLSDNCKRMLRLKRFYLATIEPTIRFLQNTDTTLAQQICYNGFLPEASRFDQIGDLEFAFGAMGINDKARHLATLYLEDLGDLIKETICPYFGFSRYAEKLALSATSFDPLQTALDEKPNLVDELLLEILAERLAQVKPDIVGFSVPFPGNLYGALRCAQFIKQHFPAVKTIMGGGYPNTELRSLKEPRFFNFIDFVTLDDGEGPWLKLLEYLQNNRPKELLQRTFLREAGEVKYLNGCQDANIPHTEVGTPDYAGLPLDKYLSVIEVMNPMHRLWSDGRWNKLTVAHGCYWKRCSFCDVTLDYIARYETAPATLLVDRIEAIVAQTGQTGFHFVDEAAPPLALRDLAIELIRRGVKITWWGNIRFEKTFTPDICRLLAASGCIAVSGGLEVASDRLLAKMEKGVTIAQVARVTDGFTQAGIMVHAYLMYGFPTQTAQETIDSLEVVRQLFLNNVIQSGFWHRFSMTAHSPVGKNPEKYGVRQIGPPAGNFAHNDLWHDDPQGCDHELFGTGLAKAIYNYMHGIGLEEPLSFWFDFKVPRPTISPVLIEQAIVAPIKPDSEKQNLRVLWLGNMPELEVITFVKKGKNTEKAVLTFYEKAEDFQIKTTPVIGQWLVEMLTQVSCDAAQTTRLKDLAQQFPSQAGFTFSEFLISPTWLLLREKGLLLV</sequence>
<dbReference type="InterPro" id="IPR051198">
    <property type="entry name" value="BchE-like"/>
</dbReference>
<proteinExistence type="predicted"/>
<evidence type="ECO:0000256" key="5">
    <source>
        <dbReference type="ARBA" id="ARBA00023014"/>
    </source>
</evidence>
<evidence type="ECO:0000259" key="6">
    <source>
        <dbReference type="PROSITE" id="PS51332"/>
    </source>
</evidence>
<evidence type="ECO:0000256" key="4">
    <source>
        <dbReference type="ARBA" id="ARBA00023004"/>
    </source>
</evidence>
<comment type="cofactor">
    <cofactor evidence="1">
        <name>[4Fe-4S] cluster</name>
        <dbReference type="ChEBI" id="CHEBI:49883"/>
    </cofactor>
</comment>
<dbReference type="OrthoDB" id="9801424at2"/>
<organism evidence="7 8">
    <name type="scientific">Adhaeribacter pallidiroseus</name>
    <dbReference type="NCBI Taxonomy" id="2072847"/>
    <lineage>
        <taxon>Bacteria</taxon>
        <taxon>Pseudomonadati</taxon>
        <taxon>Bacteroidota</taxon>
        <taxon>Cytophagia</taxon>
        <taxon>Cytophagales</taxon>
        <taxon>Hymenobacteraceae</taxon>
        <taxon>Adhaeribacter</taxon>
    </lineage>
</organism>
<dbReference type="SUPFAM" id="SSF102114">
    <property type="entry name" value="Radical SAM enzymes"/>
    <property type="match status" value="1"/>
</dbReference>
<dbReference type="GO" id="GO:0051536">
    <property type="term" value="F:iron-sulfur cluster binding"/>
    <property type="evidence" value="ECO:0007669"/>
    <property type="project" value="UniProtKB-KW"/>
</dbReference>
<dbReference type="AlphaFoldDB" id="A0A369QNZ0"/>
<dbReference type="Pfam" id="PF04055">
    <property type="entry name" value="Radical_SAM"/>
    <property type="match status" value="1"/>
</dbReference>
<evidence type="ECO:0000256" key="3">
    <source>
        <dbReference type="ARBA" id="ARBA00022723"/>
    </source>
</evidence>
<dbReference type="SFLD" id="SFLDS00029">
    <property type="entry name" value="Radical_SAM"/>
    <property type="match status" value="1"/>
</dbReference>
<dbReference type="SMART" id="SM00729">
    <property type="entry name" value="Elp3"/>
    <property type="match status" value="1"/>
</dbReference>
<evidence type="ECO:0000313" key="8">
    <source>
        <dbReference type="Proteomes" id="UP000253919"/>
    </source>
</evidence>
<evidence type="ECO:0000313" key="7">
    <source>
        <dbReference type="EMBL" id="RDC64977.1"/>
    </source>
</evidence>
<comment type="caution">
    <text evidence="7">The sequence shown here is derived from an EMBL/GenBank/DDBJ whole genome shotgun (WGS) entry which is preliminary data.</text>
</comment>
<accession>A0A369QNZ0</accession>
<dbReference type="InterPro" id="IPR036724">
    <property type="entry name" value="Cobalamin-bd_sf"/>
</dbReference>
<dbReference type="SUPFAM" id="SSF52242">
    <property type="entry name" value="Cobalamin (vitamin B12)-binding domain"/>
    <property type="match status" value="1"/>
</dbReference>
<dbReference type="InterPro" id="IPR006158">
    <property type="entry name" value="Cobalamin-bd"/>
</dbReference>
<dbReference type="EMBL" id="QASA01000001">
    <property type="protein sequence ID" value="RDC64977.1"/>
    <property type="molecule type" value="Genomic_DNA"/>
</dbReference>
<protein>
    <recommendedName>
        <fullName evidence="6">B12-binding domain-containing protein</fullName>
    </recommendedName>
</protein>